<dbReference type="Gene3D" id="3.40.190.10">
    <property type="entry name" value="Periplasmic binding protein-like II"/>
    <property type="match status" value="2"/>
</dbReference>
<dbReference type="AlphaFoldDB" id="A0A645IMF8"/>
<reference evidence="1" key="1">
    <citation type="submission" date="2019-08" db="EMBL/GenBank/DDBJ databases">
        <authorList>
            <person name="Kucharzyk K."/>
            <person name="Murdoch R.W."/>
            <person name="Higgins S."/>
            <person name="Loffler F."/>
        </authorList>
    </citation>
    <scope>NUCLEOTIDE SEQUENCE</scope>
</reference>
<dbReference type="SUPFAM" id="SSF53850">
    <property type="entry name" value="Periplasmic binding protein-like II"/>
    <property type="match status" value="1"/>
</dbReference>
<organism evidence="1">
    <name type="scientific">bioreactor metagenome</name>
    <dbReference type="NCBI Taxonomy" id="1076179"/>
    <lineage>
        <taxon>unclassified sequences</taxon>
        <taxon>metagenomes</taxon>
        <taxon>ecological metagenomes</taxon>
    </lineage>
</organism>
<comment type="caution">
    <text evidence="1">The sequence shown here is derived from an EMBL/GenBank/DDBJ whole genome shotgun (WGS) entry which is preliminary data.</text>
</comment>
<gene>
    <name evidence="1" type="ORF">SDC9_197125</name>
</gene>
<dbReference type="InterPro" id="IPR006059">
    <property type="entry name" value="SBP"/>
</dbReference>
<dbReference type="Pfam" id="PF13416">
    <property type="entry name" value="SBP_bac_8"/>
    <property type="match status" value="1"/>
</dbReference>
<accession>A0A645IMF8</accession>
<proteinExistence type="predicted"/>
<protein>
    <submittedName>
        <fullName evidence="1">Uncharacterized protein</fullName>
    </submittedName>
</protein>
<sequence>MFETLAGYMGDISTAIDHETSRNMFANGEIPMVYLQIAEIKRIKEIDKVEFGYFNFPEVEGAVGVQSSLEGAPEGVMLSKDASPEAIEFFKYLTSAETAADFTKTTGEITAIKGGVTSETASPEVVEAFNLINDAESMTPWFDNAVNINIGDIFMKGGQELATKQTTAEQIMEAVKVKATELRGN</sequence>
<evidence type="ECO:0000313" key="1">
    <source>
        <dbReference type="EMBL" id="MPN49504.1"/>
    </source>
</evidence>
<name>A0A645IMF8_9ZZZZ</name>
<dbReference type="EMBL" id="VSSQ01112809">
    <property type="protein sequence ID" value="MPN49504.1"/>
    <property type="molecule type" value="Genomic_DNA"/>
</dbReference>